<feature type="transmembrane region" description="Helical" evidence="1">
    <location>
        <begin position="178"/>
        <end position="198"/>
    </location>
</feature>
<reference evidence="3" key="1">
    <citation type="submission" date="2016-11" db="EMBL/GenBank/DDBJ databases">
        <authorList>
            <person name="Varghese N."/>
            <person name="Submissions S."/>
        </authorList>
    </citation>
    <scope>NUCLEOTIDE SEQUENCE [LARGE SCALE GENOMIC DNA]</scope>
    <source>
        <strain evidence="3">DSM 26899</strain>
    </source>
</reference>
<feature type="transmembrane region" description="Helical" evidence="1">
    <location>
        <begin position="278"/>
        <end position="297"/>
    </location>
</feature>
<dbReference type="Proteomes" id="UP000184364">
    <property type="component" value="Unassembled WGS sequence"/>
</dbReference>
<dbReference type="EMBL" id="FRAV01000036">
    <property type="protein sequence ID" value="SHM15489.1"/>
    <property type="molecule type" value="Genomic_DNA"/>
</dbReference>
<keyword evidence="2" id="KW-0328">Glycosyltransferase</keyword>
<keyword evidence="1" id="KW-1133">Transmembrane helix</keyword>
<feature type="transmembrane region" description="Helical" evidence="1">
    <location>
        <begin position="303"/>
        <end position="322"/>
    </location>
</feature>
<evidence type="ECO:0000313" key="3">
    <source>
        <dbReference type="Proteomes" id="UP000184364"/>
    </source>
</evidence>
<proteinExistence type="predicted"/>
<feature type="transmembrane region" description="Helical" evidence="1">
    <location>
        <begin position="113"/>
        <end position="131"/>
    </location>
</feature>
<sequence length="372" mass="42886">MGIIYFLSIGKDPALGDTLGFTIQGYQGFAFESNATNHFLFSNILGLAHKILPFINVHILFVCICIISGVLALFYLRKLLLLLDISEKSSLMCIMLLGLSFTFWRQAVITEVYTFYLLFVILFLINVFKFLKEKDIKYFYYLSIFLGILFLIHIQTILFGPLYCFLLFKNFKLLKKHIIYGGLITLILFSILLIPVALGRHSLVAIFTDNAYENSLFDYDPSTIFKSIIKNLGILGYNFLFFSVFIFWGVRNKKYLSYVLFGALPFLFFCIKHNVSDVHVFQLVPYIFIIILIGQGLDRFPKLPLLLPVILPIFYFASFKIVQGTSIGKNFEKEKGFKGGTEYMLYPPLNNSPDLNSILKNYKKVHYTRNPD</sequence>
<feature type="transmembrane region" description="Helical" evidence="1">
    <location>
        <begin position="88"/>
        <end position="107"/>
    </location>
</feature>
<keyword evidence="1" id="KW-0812">Transmembrane</keyword>
<feature type="transmembrane region" description="Helical" evidence="1">
    <location>
        <begin position="138"/>
        <end position="158"/>
    </location>
</feature>
<keyword evidence="3" id="KW-1185">Reference proteome</keyword>
<name>A0A1M7GHZ4_9FLAO</name>
<dbReference type="STRING" id="1302687.SAMN05444267_103626"/>
<protein>
    <submittedName>
        <fullName evidence="2">Dolichyl-phosphate-mannose-protein mannosyltransferase</fullName>
    </submittedName>
</protein>
<accession>A0A1M7GHZ4</accession>
<gene>
    <name evidence="2" type="ORF">SAMN05444267_103626</name>
</gene>
<feature type="transmembrane region" description="Helical" evidence="1">
    <location>
        <begin position="255"/>
        <end position="271"/>
    </location>
</feature>
<keyword evidence="1" id="KW-0472">Membrane</keyword>
<keyword evidence="2" id="KW-0808">Transferase</keyword>
<organism evidence="2 3">
    <name type="scientific">Chryseobacterium polytrichastri</name>
    <dbReference type="NCBI Taxonomy" id="1302687"/>
    <lineage>
        <taxon>Bacteria</taxon>
        <taxon>Pseudomonadati</taxon>
        <taxon>Bacteroidota</taxon>
        <taxon>Flavobacteriia</taxon>
        <taxon>Flavobacteriales</taxon>
        <taxon>Weeksellaceae</taxon>
        <taxon>Chryseobacterium group</taxon>
        <taxon>Chryseobacterium</taxon>
    </lineage>
</organism>
<evidence type="ECO:0000313" key="2">
    <source>
        <dbReference type="EMBL" id="SHM15489.1"/>
    </source>
</evidence>
<dbReference type="RefSeq" id="WP_073296086.1">
    <property type="nucleotide sequence ID" value="NZ_FRAV01000036.1"/>
</dbReference>
<evidence type="ECO:0000256" key="1">
    <source>
        <dbReference type="SAM" id="Phobius"/>
    </source>
</evidence>
<dbReference type="AlphaFoldDB" id="A0A1M7GHZ4"/>
<dbReference type="GO" id="GO:0016757">
    <property type="term" value="F:glycosyltransferase activity"/>
    <property type="evidence" value="ECO:0007669"/>
    <property type="project" value="UniProtKB-KW"/>
</dbReference>
<feature type="transmembrane region" description="Helical" evidence="1">
    <location>
        <begin position="232"/>
        <end position="249"/>
    </location>
</feature>
<feature type="transmembrane region" description="Helical" evidence="1">
    <location>
        <begin position="51"/>
        <end position="76"/>
    </location>
</feature>